<dbReference type="EMBL" id="DVIT01000059">
    <property type="protein sequence ID" value="HIS48588.1"/>
    <property type="molecule type" value="Genomic_DNA"/>
</dbReference>
<comment type="caution">
    <text evidence="1">The sequence shown here is derived from an EMBL/GenBank/DDBJ whole genome shotgun (WGS) entry which is preliminary data.</text>
</comment>
<accession>A0A9D1F6K0</accession>
<dbReference type="Proteomes" id="UP000823927">
    <property type="component" value="Unassembled WGS sequence"/>
</dbReference>
<organism evidence="1 2">
    <name type="scientific">Candidatus Scybalocola faecigallinarum</name>
    <dbReference type="NCBI Taxonomy" id="2840941"/>
    <lineage>
        <taxon>Bacteria</taxon>
        <taxon>Bacillati</taxon>
        <taxon>Bacillota</taxon>
        <taxon>Clostridia</taxon>
        <taxon>Lachnospirales</taxon>
        <taxon>Lachnospiraceae</taxon>
        <taxon>Lachnospiraceae incertae sedis</taxon>
        <taxon>Candidatus Scybalocola (ex Gilroy et al. 2021)</taxon>
    </lineage>
</organism>
<reference evidence="1" key="2">
    <citation type="journal article" date="2021" name="PeerJ">
        <title>Extensive microbial diversity within the chicken gut microbiome revealed by metagenomics and culture.</title>
        <authorList>
            <person name="Gilroy R."/>
            <person name="Ravi A."/>
            <person name="Getino M."/>
            <person name="Pursley I."/>
            <person name="Horton D.L."/>
            <person name="Alikhan N.F."/>
            <person name="Baker D."/>
            <person name="Gharbi K."/>
            <person name="Hall N."/>
            <person name="Watson M."/>
            <person name="Adriaenssens E.M."/>
            <person name="Foster-Nyarko E."/>
            <person name="Jarju S."/>
            <person name="Secka A."/>
            <person name="Antonio M."/>
            <person name="Oren A."/>
            <person name="Chaudhuri R.R."/>
            <person name="La Ragione R."/>
            <person name="Hildebrand F."/>
            <person name="Pallen M.J."/>
        </authorList>
    </citation>
    <scope>NUCLEOTIDE SEQUENCE</scope>
    <source>
        <strain evidence="1">CHK178-757</strain>
    </source>
</reference>
<dbReference type="AlphaFoldDB" id="A0A9D1F6K0"/>
<reference evidence="1" key="1">
    <citation type="submission" date="2020-10" db="EMBL/GenBank/DDBJ databases">
        <authorList>
            <person name="Gilroy R."/>
        </authorList>
    </citation>
    <scope>NUCLEOTIDE SEQUENCE</scope>
    <source>
        <strain evidence="1">CHK178-757</strain>
    </source>
</reference>
<gene>
    <name evidence="1" type="ORF">IAB46_13755</name>
</gene>
<evidence type="ECO:0000313" key="1">
    <source>
        <dbReference type="EMBL" id="HIS48588.1"/>
    </source>
</evidence>
<name>A0A9D1F6K0_9FIRM</name>
<evidence type="ECO:0000313" key="2">
    <source>
        <dbReference type="Proteomes" id="UP000823927"/>
    </source>
</evidence>
<proteinExistence type="predicted"/>
<sequence>MQDKNVNLCLYYRLKYFYFIDPEDAAREVIDIIDRKELPKWSLQDVTALFDSIFYIILKYTSPYTDYLDIEGGQKAFFGEYLYNLHQHPSRIEYPKIIRNGLRLSILHHCIIQNLYKNLAQESETSPRFDMNARHYSRFQKGYFEQCENQKLPKDQEIEDHDNSIFKRNLYSQRYKTFSKSSGDDYSKKILTSFFGDPVPNHKHSKGVPYFQVIPYCNLWADFIYSDKAVHYFDRALPSPTRLLQKYRSLFASSRGAVNLAGNGCDKLLVSYPLDVFYGFQSFDSLFRLLTKIYDCNEPATGPLNYSDFQGQEIFKIIKLLRDTPLVYNRHMLIYFACEAITSNTLSENRYLKVDSNSSMHYIGPSSKSRNLQRQTSMALMEEFILHMNKVTIPLIFDLWNYIISQINNTFDNLLDTNVFRKYIDAYYLLITADWTDIPMDEMPPLNINLRNGEEMQYFRDNLMHTLTHKQEKKELTFTIPKGKTELREQMEQLLQYYCNPKHLPSLFYKDKDIVKPLYFPFSHSPFGKSPEQIGLNQLRLDHAKFIYQLSTGFNADYNED</sequence>
<protein>
    <submittedName>
        <fullName evidence="1">Uncharacterized protein</fullName>
    </submittedName>
</protein>